<dbReference type="OrthoDB" id="424834at2759"/>
<evidence type="ECO:0000256" key="19">
    <source>
        <dbReference type="SAM" id="Phobius"/>
    </source>
</evidence>
<dbReference type="PANTHER" id="PTHR23512">
    <property type="entry name" value="MAJOR FACILITATOR SUPERFAMILY DOMAIN-CONTAINING PROTEIN 1"/>
    <property type="match status" value="1"/>
</dbReference>
<proteinExistence type="predicted"/>
<comment type="catalytic activity">
    <reaction evidence="11">
        <text>L-arginyl-glycine(out) = L-arginyl-glycine(in)</text>
        <dbReference type="Rhea" id="RHEA:79391"/>
        <dbReference type="ChEBI" id="CHEBI:229955"/>
    </reaction>
</comment>
<evidence type="ECO:0000256" key="18">
    <source>
        <dbReference type="ARBA" id="ARBA00046376"/>
    </source>
</evidence>
<feature type="transmembrane region" description="Helical" evidence="19">
    <location>
        <begin position="170"/>
        <end position="189"/>
    </location>
</feature>
<evidence type="ECO:0000256" key="8">
    <source>
        <dbReference type="ARBA" id="ARBA00044898"/>
    </source>
</evidence>
<dbReference type="Gene3D" id="1.20.1250.20">
    <property type="entry name" value="MFS general substrate transporter like domains"/>
    <property type="match status" value="2"/>
</dbReference>
<evidence type="ECO:0000313" key="22">
    <source>
        <dbReference type="Proteomes" id="UP000695562"/>
    </source>
</evidence>
<reference evidence="21" key="1">
    <citation type="submission" date="2020-01" db="EMBL/GenBank/DDBJ databases">
        <title>Development of genomics and gene disruption for Polysphondylium violaceum indicates a role for the polyketide synthase stlB in stalk morphogenesis.</title>
        <authorList>
            <person name="Narita B."/>
            <person name="Kawabe Y."/>
            <person name="Kin K."/>
            <person name="Saito T."/>
            <person name="Gibbs R."/>
            <person name="Kuspa A."/>
            <person name="Muzny D."/>
            <person name="Queller D."/>
            <person name="Richards S."/>
            <person name="Strassman J."/>
            <person name="Sucgang R."/>
            <person name="Worley K."/>
            <person name="Schaap P."/>
        </authorList>
    </citation>
    <scope>NUCLEOTIDE SEQUENCE</scope>
    <source>
        <strain evidence="21">QSvi11</strain>
    </source>
</reference>
<feature type="transmembrane region" description="Helical" evidence="19">
    <location>
        <begin position="83"/>
        <end position="104"/>
    </location>
</feature>
<evidence type="ECO:0000256" key="10">
    <source>
        <dbReference type="ARBA" id="ARBA00044900"/>
    </source>
</evidence>
<feature type="transmembrane region" description="Helical" evidence="19">
    <location>
        <begin position="457"/>
        <end position="476"/>
    </location>
</feature>
<dbReference type="GO" id="GO:0016020">
    <property type="term" value="C:membrane"/>
    <property type="evidence" value="ECO:0007669"/>
    <property type="project" value="UniProtKB-SubCell"/>
</dbReference>
<evidence type="ECO:0000256" key="17">
    <source>
        <dbReference type="ARBA" id="ARBA00045709"/>
    </source>
</evidence>
<comment type="catalytic activity">
    <reaction evidence="2">
        <text>L-lysyl-L-alanine(out) = L-lysyl-L-alanine(in)</text>
        <dbReference type="Rhea" id="RHEA:79399"/>
        <dbReference type="ChEBI" id="CHEBI:229954"/>
    </reaction>
</comment>
<dbReference type="EMBL" id="AJWJ01000189">
    <property type="protein sequence ID" value="KAF2073681.1"/>
    <property type="molecule type" value="Genomic_DNA"/>
</dbReference>
<name>A0A8J4USJ2_9MYCE</name>
<comment type="catalytic activity">
    <reaction evidence="12">
        <text>L-histidyl-L-alpha-amino acid(out) = L-histidyl-L-alpha-amino acid(in)</text>
        <dbReference type="Rhea" id="RHEA:79379"/>
        <dbReference type="ChEBI" id="CHEBI:229964"/>
    </reaction>
</comment>
<sequence length="543" mass="59620">MTFKITKNTLKKVLVMYLIANLGFGLQLAYSTPVAISRTLFEEVHISVKQYGFLFTFYSLPNVFMVIVGGILIDIIGTAKISVIFCGIATLASILTASYVHYGVMVVGRFFLGMGGETLLACATTMVPLFYSPEEVPMCMGLLFSIFYWGNLAALVILPAINKGVGLDASLWFVAVVFMIVFICNLLLIKFKKNLQWETTATTATTDDNNNNGIEMNKVELISRESSGGDIMYMEQDLEKHEQVEEDDEVDGAGAEQIAIDSNSEDSAIHTNFKNVKPSFVSEFVFKFKEIITMTKQLPMRFWLLAVICFFGYATMFGLAIIGTDVLEEKFGYSEQTAGLVMASEAIVNGILPMFTGLLMTKVRGRKIKIMILASFLLGMGTLLLNITDANPLPWIIMCGAGFSLLNTTLMSCVPLMVEMSIVGTGYGIVVTAYNFNVVIFPPILDSIKHSTGSYAIPLAILSVSSLVSIGLLIWLKVIDGKLPVSQSLDSPYSGLQSHPDDDFSPLKENFDIQSTPQSTTTEVTMITSLDDEEEEPNQSILI</sequence>
<comment type="caution">
    <text evidence="21">The sequence shown here is derived from an EMBL/GenBank/DDBJ whole genome shotgun (WGS) entry which is preliminary data.</text>
</comment>
<evidence type="ECO:0000256" key="5">
    <source>
        <dbReference type="ARBA" id="ARBA00044884"/>
    </source>
</evidence>
<gene>
    <name evidence="21" type="ORF">CYY_004998</name>
</gene>
<keyword evidence="19" id="KW-0812">Transmembrane</keyword>
<dbReference type="GO" id="GO:0022857">
    <property type="term" value="F:transmembrane transporter activity"/>
    <property type="evidence" value="ECO:0007669"/>
    <property type="project" value="InterPro"/>
</dbReference>
<keyword evidence="19" id="KW-1133">Transmembrane helix</keyword>
<protein>
    <recommendedName>
        <fullName evidence="15">Lysosomal dipeptide transporter MFSD1</fullName>
    </recommendedName>
    <alternativeName>
        <fullName evidence="16">Major facilitator superfamily domain-containing protein 1</fullName>
    </alternativeName>
</protein>
<dbReference type="Proteomes" id="UP000695562">
    <property type="component" value="Unassembled WGS sequence"/>
</dbReference>
<evidence type="ECO:0000256" key="11">
    <source>
        <dbReference type="ARBA" id="ARBA00044903"/>
    </source>
</evidence>
<comment type="catalytic activity">
    <reaction evidence="4">
        <text>L-alpha-aminoacyl-L-arginine(out) = L-alpha-aminoacyl-L-arginine(in)</text>
        <dbReference type="Rhea" id="RHEA:79367"/>
        <dbReference type="ChEBI" id="CHEBI:229968"/>
    </reaction>
</comment>
<feature type="transmembrane region" description="Helical" evidence="19">
    <location>
        <begin position="302"/>
        <end position="322"/>
    </location>
</feature>
<dbReference type="PANTHER" id="PTHR23512:SF2">
    <property type="entry name" value="MAJOR FACILITATOR SUPERFAMILY (MFS) PROFILE DOMAIN-CONTAINING PROTEIN"/>
    <property type="match status" value="1"/>
</dbReference>
<feature type="transmembrane region" description="Helical" evidence="19">
    <location>
        <begin position="425"/>
        <end position="445"/>
    </location>
</feature>
<evidence type="ECO:0000256" key="3">
    <source>
        <dbReference type="ARBA" id="ARBA00044878"/>
    </source>
</evidence>
<organism evidence="21 22">
    <name type="scientific">Polysphondylium violaceum</name>
    <dbReference type="NCBI Taxonomy" id="133409"/>
    <lineage>
        <taxon>Eukaryota</taxon>
        <taxon>Amoebozoa</taxon>
        <taxon>Evosea</taxon>
        <taxon>Eumycetozoa</taxon>
        <taxon>Dictyostelia</taxon>
        <taxon>Dictyosteliales</taxon>
        <taxon>Dictyosteliaceae</taxon>
        <taxon>Polysphondylium</taxon>
    </lineage>
</organism>
<evidence type="ECO:0000256" key="13">
    <source>
        <dbReference type="ARBA" id="ARBA00044919"/>
    </source>
</evidence>
<comment type="catalytic activity">
    <reaction evidence="9">
        <text>L-arginyl-L-alpha-amino acid(out) = L-arginyl-L-alpha-amino acid(in)</text>
        <dbReference type="Rhea" id="RHEA:79371"/>
        <dbReference type="ChEBI" id="CHEBI:84315"/>
    </reaction>
</comment>
<comment type="function">
    <text evidence="17">Lysosomal dipeptide uniporter that selectively exports lysine, arginine or histidine-containing dipeptides with a net positive charge from the lysosome lumen into the cytosol. Could play a role in a specific type of protein O-glycosylation indirectly regulating macrophages migration and tissue invasion. Also essential for liver homeostasis.</text>
</comment>
<evidence type="ECO:0000256" key="2">
    <source>
        <dbReference type="ARBA" id="ARBA00044876"/>
    </source>
</evidence>
<feature type="domain" description="Major facilitator superfamily (MFS) profile" evidence="20">
    <location>
        <begin position="13"/>
        <end position="483"/>
    </location>
</feature>
<comment type="subcellular location">
    <subcellularLocation>
        <location evidence="1">Membrane</location>
        <topology evidence="1">Multi-pass membrane protein</topology>
    </subcellularLocation>
</comment>
<keyword evidence="19" id="KW-0472">Membrane</keyword>
<comment type="catalytic activity">
    <reaction evidence="6">
        <text>L-lysyl-L-alpha-amino acid(out) = L-lysyl-L-alpha-amino acid(in)</text>
        <dbReference type="Rhea" id="RHEA:79387"/>
        <dbReference type="ChEBI" id="CHEBI:229965"/>
    </reaction>
</comment>
<evidence type="ECO:0000256" key="6">
    <source>
        <dbReference type="ARBA" id="ARBA00044891"/>
    </source>
</evidence>
<comment type="catalytic activity">
    <reaction evidence="14">
        <text>L-lysyl-glycine(out) = L-lysyl-glycine(in)</text>
        <dbReference type="Rhea" id="RHEA:79407"/>
        <dbReference type="ChEBI" id="CHEBI:191202"/>
    </reaction>
</comment>
<feature type="transmembrane region" description="Helical" evidence="19">
    <location>
        <begin position="138"/>
        <end position="158"/>
    </location>
</feature>
<comment type="catalytic activity">
    <reaction evidence="5">
        <text>L-alpha-aminoacyl-L-histidine(out) = L-alpha-aminoacyl-L-histidine(in)</text>
        <dbReference type="Rhea" id="RHEA:79375"/>
        <dbReference type="ChEBI" id="CHEBI:229967"/>
    </reaction>
</comment>
<comment type="catalytic activity">
    <reaction evidence="7">
        <text>L-alpha-aminoacyl-L-lysine(out) = L-alpha-aminoacyl-L-lysine(in)</text>
        <dbReference type="Rhea" id="RHEA:79383"/>
        <dbReference type="ChEBI" id="CHEBI:229966"/>
    </reaction>
</comment>
<feature type="transmembrane region" description="Helical" evidence="19">
    <location>
        <begin position="368"/>
        <end position="387"/>
    </location>
</feature>
<evidence type="ECO:0000256" key="14">
    <source>
        <dbReference type="ARBA" id="ARBA00044924"/>
    </source>
</evidence>
<evidence type="ECO:0000256" key="15">
    <source>
        <dbReference type="ARBA" id="ARBA00044985"/>
    </source>
</evidence>
<keyword evidence="22" id="KW-1185">Reference proteome</keyword>
<dbReference type="InterPro" id="IPR020846">
    <property type="entry name" value="MFS_dom"/>
</dbReference>
<comment type="catalytic activity">
    <reaction evidence="10">
        <text>L-lysyl-L-lysine(out) = L-lysyl-L-lysine(in)</text>
        <dbReference type="Rhea" id="RHEA:79403"/>
        <dbReference type="ChEBI" id="CHEBI:229956"/>
    </reaction>
</comment>
<dbReference type="InterPro" id="IPR036259">
    <property type="entry name" value="MFS_trans_sf"/>
</dbReference>
<evidence type="ECO:0000256" key="1">
    <source>
        <dbReference type="ARBA" id="ARBA00004141"/>
    </source>
</evidence>
<feature type="transmembrane region" description="Helical" evidence="19">
    <location>
        <begin position="51"/>
        <end position="76"/>
    </location>
</feature>
<evidence type="ECO:0000313" key="21">
    <source>
        <dbReference type="EMBL" id="KAF2073681.1"/>
    </source>
</evidence>
<feature type="transmembrane region" description="Helical" evidence="19">
    <location>
        <begin position="12"/>
        <end position="31"/>
    </location>
</feature>
<evidence type="ECO:0000256" key="16">
    <source>
        <dbReference type="ARBA" id="ARBA00045018"/>
    </source>
</evidence>
<accession>A0A8J4USJ2</accession>
<comment type="catalytic activity">
    <reaction evidence="3">
        <text>L-histidyl-glycine(out) = L-histidyl-glycine(in)</text>
        <dbReference type="Rhea" id="RHEA:79395"/>
        <dbReference type="ChEBI" id="CHEBI:229957"/>
    </reaction>
</comment>
<feature type="transmembrane region" description="Helical" evidence="19">
    <location>
        <begin position="110"/>
        <end position="131"/>
    </location>
</feature>
<dbReference type="AlphaFoldDB" id="A0A8J4USJ2"/>
<evidence type="ECO:0000259" key="20">
    <source>
        <dbReference type="PROSITE" id="PS50850"/>
    </source>
</evidence>
<comment type="catalytic activity">
    <reaction evidence="13">
        <text>L-alanyl-L-lysine(out) = L-alanyl-L-lysine(in)</text>
        <dbReference type="Rhea" id="RHEA:79415"/>
        <dbReference type="ChEBI" id="CHEBI:192470"/>
    </reaction>
</comment>
<evidence type="ECO:0000256" key="12">
    <source>
        <dbReference type="ARBA" id="ARBA00044912"/>
    </source>
</evidence>
<dbReference type="Pfam" id="PF07690">
    <property type="entry name" value="MFS_1"/>
    <property type="match status" value="1"/>
</dbReference>
<evidence type="ECO:0000256" key="4">
    <source>
        <dbReference type="ARBA" id="ARBA00044881"/>
    </source>
</evidence>
<dbReference type="SUPFAM" id="SSF103473">
    <property type="entry name" value="MFS general substrate transporter"/>
    <property type="match status" value="1"/>
</dbReference>
<evidence type="ECO:0000256" key="9">
    <source>
        <dbReference type="ARBA" id="ARBA00044899"/>
    </source>
</evidence>
<dbReference type="PROSITE" id="PS50850">
    <property type="entry name" value="MFS"/>
    <property type="match status" value="1"/>
</dbReference>
<dbReference type="InterPro" id="IPR052187">
    <property type="entry name" value="MFSD1"/>
</dbReference>
<dbReference type="InterPro" id="IPR011701">
    <property type="entry name" value="MFS"/>
</dbReference>
<evidence type="ECO:0000256" key="7">
    <source>
        <dbReference type="ARBA" id="ARBA00044893"/>
    </source>
</evidence>
<feature type="transmembrane region" description="Helical" evidence="19">
    <location>
        <begin position="393"/>
        <end position="418"/>
    </location>
</feature>
<comment type="subunit">
    <text evidence="18">Homodimer. Interacts with lysosomal protein GLMP (via lumenal domain); the interaction starts while both proteins are still in the endoplasmic reticulum and is required for stabilization of MFSD1 in lysosomes but has no direct effect on its targeting to lysosomes or transporter activity.</text>
</comment>
<feature type="transmembrane region" description="Helical" evidence="19">
    <location>
        <begin position="342"/>
        <end position="361"/>
    </location>
</feature>
<comment type="catalytic activity">
    <reaction evidence="8">
        <text>L-aspartyl-L-lysine(out) = L-aspartyl-L-lysine(in)</text>
        <dbReference type="Rhea" id="RHEA:79411"/>
        <dbReference type="ChEBI" id="CHEBI:229953"/>
    </reaction>
</comment>